<evidence type="ECO:0000313" key="9">
    <source>
        <dbReference type="Proteomes" id="UP000594220"/>
    </source>
</evidence>
<dbReference type="InterPro" id="IPR036180">
    <property type="entry name" value="Gelsolin-like_dom_sf"/>
</dbReference>
<dbReference type="FunFam" id="3.40.20.10:FF:000005">
    <property type="entry name" value="Gelsolin"/>
    <property type="match status" value="1"/>
</dbReference>
<dbReference type="Gene3D" id="1.10.950.10">
    <property type="entry name" value="Villin headpiece domain"/>
    <property type="match status" value="1"/>
</dbReference>
<dbReference type="GO" id="GO:0008154">
    <property type="term" value="P:actin polymerization or depolymerization"/>
    <property type="evidence" value="ECO:0007669"/>
    <property type="project" value="TreeGrafter"/>
</dbReference>
<evidence type="ECO:0000256" key="3">
    <source>
        <dbReference type="ARBA" id="ARBA00022737"/>
    </source>
</evidence>
<keyword evidence="4" id="KW-0106">Calcium</keyword>
<dbReference type="GO" id="GO:0005546">
    <property type="term" value="F:phosphatidylinositol-4,5-bisphosphate binding"/>
    <property type="evidence" value="ECO:0007669"/>
    <property type="project" value="TreeGrafter"/>
</dbReference>
<dbReference type="CDD" id="cd11291">
    <property type="entry name" value="gelsolin_S6_like"/>
    <property type="match status" value="1"/>
</dbReference>
<dbReference type="FunFam" id="3.40.20.10:FF:000027">
    <property type="entry name" value="Villin 1"/>
    <property type="match status" value="1"/>
</dbReference>
<dbReference type="AlphaFoldDB" id="A0A7M4E4Z5"/>
<dbReference type="CDD" id="cd11290">
    <property type="entry name" value="gelsolin_S1_like"/>
    <property type="match status" value="1"/>
</dbReference>
<dbReference type="GO" id="GO:0051014">
    <property type="term" value="P:actin filament severing"/>
    <property type="evidence" value="ECO:0007669"/>
    <property type="project" value="TreeGrafter"/>
</dbReference>
<keyword evidence="9" id="KW-1185">Reference proteome</keyword>
<keyword evidence="2" id="KW-0117">Actin capping</keyword>
<keyword evidence="5" id="KW-0009">Actin-binding</keyword>
<comment type="similarity">
    <text evidence="1">Belongs to the villin/gelsolin family.</text>
</comment>
<evidence type="ECO:0000256" key="1">
    <source>
        <dbReference type="ARBA" id="ARBA00008418"/>
    </source>
</evidence>
<dbReference type="GO" id="GO:0051016">
    <property type="term" value="P:barbed-end actin filament capping"/>
    <property type="evidence" value="ECO:0007669"/>
    <property type="project" value="TreeGrafter"/>
</dbReference>
<dbReference type="PRINTS" id="PR00597">
    <property type="entry name" value="GELSOLIN"/>
</dbReference>
<keyword evidence="3" id="KW-0677">Repeat</keyword>
<dbReference type="GeneTree" id="ENSGT00940000160253"/>
<proteinExistence type="inferred from homology"/>
<evidence type="ECO:0000256" key="6">
    <source>
        <dbReference type="SAM" id="MobiDB-lite"/>
    </source>
</evidence>
<dbReference type="Proteomes" id="UP000594220">
    <property type="component" value="Unplaced"/>
</dbReference>
<evidence type="ECO:0000313" key="8">
    <source>
        <dbReference type="Ensembl" id="ENSCPRP00005004449.1"/>
    </source>
</evidence>
<feature type="compositionally biased region" description="Low complexity" evidence="6">
    <location>
        <begin position="756"/>
        <end position="776"/>
    </location>
</feature>
<dbReference type="Pfam" id="PF00626">
    <property type="entry name" value="Gelsolin"/>
    <property type="match status" value="6"/>
</dbReference>
<accession>A0A7M4E4Z5</accession>
<gene>
    <name evidence="8" type="primary">VILL</name>
</gene>
<feature type="region of interest" description="Disordered" evidence="6">
    <location>
        <begin position="738"/>
        <end position="778"/>
    </location>
</feature>
<evidence type="ECO:0000256" key="2">
    <source>
        <dbReference type="ARBA" id="ARBA00022467"/>
    </source>
</evidence>
<dbReference type="Ensembl" id="ENSCPRT00005005223.1">
    <property type="protein sequence ID" value="ENSCPRP00005004449.1"/>
    <property type="gene ID" value="ENSCPRG00005003212.1"/>
</dbReference>
<dbReference type="InterPro" id="IPR036886">
    <property type="entry name" value="Villin_headpiece_dom_sf"/>
</dbReference>
<dbReference type="SUPFAM" id="SSF55753">
    <property type="entry name" value="Actin depolymerizing proteins"/>
    <property type="match status" value="4"/>
</dbReference>
<dbReference type="CDD" id="cd11293">
    <property type="entry name" value="gelsolin_S4_like"/>
    <property type="match status" value="1"/>
</dbReference>
<feature type="compositionally biased region" description="Low complexity" evidence="6">
    <location>
        <begin position="738"/>
        <end position="749"/>
    </location>
</feature>
<dbReference type="InterPro" id="IPR007123">
    <property type="entry name" value="Gelsolin-like_dom"/>
</dbReference>
<dbReference type="PANTHER" id="PTHR11977:SF30">
    <property type="entry name" value="VILLIN-LIKE PROTEIN"/>
    <property type="match status" value="1"/>
</dbReference>
<dbReference type="Gene3D" id="3.40.20.10">
    <property type="entry name" value="Severin"/>
    <property type="match status" value="6"/>
</dbReference>
<dbReference type="SUPFAM" id="SSF47050">
    <property type="entry name" value="VHP, Villin headpiece domain"/>
    <property type="match status" value="1"/>
</dbReference>
<dbReference type="GO" id="GO:0015629">
    <property type="term" value="C:actin cytoskeleton"/>
    <property type="evidence" value="ECO:0007669"/>
    <property type="project" value="TreeGrafter"/>
</dbReference>
<dbReference type="PANTHER" id="PTHR11977">
    <property type="entry name" value="VILLIN"/>
    <property type="match status" value="1"/>
</dbReference>
<dbReference type="CDD" id="cd11288">
    <property type="entry name" value="gelsolin_S5_like"/>
    <property type="match status" value="1"/>
</dbReference>
<dbReference type="InterPro" id="IPR003128">
    <property type="entry name" value="Villin_headpiece"/>
</dbReference>
<name>A0A7M4E4Z5_CROPO</name>
<dbReference type="GO" id="GO:0051015">
    <property type="term" value="F:actin filament binding"/>
    <property type="evidence" value="ECO:0007669"/>
    <property type="project" value="InterPro"/>
</dbReference>
<sequence length="845" mass="95587">YTGYAGMWGNQSGRQKHIWLGFQITKMKMVPLPEKAYGTFFEGDCYIILHVSTETKTSNGFTTDLHFWIGKDSSQDEQGAAAFYVTQMDNQLGGSPVQHREAQGYESETFKSYFRKGIIYKRGGVASGFKHVETNVYNVKRLLQVKGKKHVSATEVDLSWDSFNKGDVFLLDLGKVLIQWNGPECNNAEKSRGMALARSIRDGERGGRAQIGIIDNEKDSPDLMQIMKTVLGERRRELQSATPDMKADELQKANVRLYHLEAARGSPKRRILDCHILDQGGFKIYVWRGTDSSKEEKEAAFKRALGFIQAKGYPATTNIEVVNDYAESAMFKQLFQKWIEKDETQGLAKVDQVKFDVAQLHARPELAAEQRMADDASGKVEVWRIEEREMQPVDLKMYGQFYGGDCYLVLYTYLKSGRPHYIIYMWQGRHASVDEVTACALNAIELDKKYGGEPVQVRVTMGKEPPHFLAIFKGILIIYEVRGLEPVKSEPEPTIRLFQVRGTDEFNTKTIEVPARASSLNSNDVFLLKTTQVCYLWCGKGCSGDEREMAKTVADIISRHDKQTILEGQEPAEFWVALGGKAPYANNKRLQEPTMRYEPRLFECSNQTGRFIMTEIVDFCQDDLDEDDVMLLDTWDEIFLWIGKASNAYERSETITAAKEYLKTHPAGRDLAIPIVIVKQGLEPLTFTGWFNAWDPYKWSVSSCVFTALAGSHCAKRSSCIWQDLNNANLNKKNANTTSVAGSGAASASPKYKPHPNNNSSSYNSTSNYSDDNSPSLVTNGNGAYSREVLINKTVDELPEGVDPTKKEYYLSDADFHDIFGKSKDEFYQMPKWKQQNEKKQYGLF</sequence>
<dbReference type="PROSITE" id="PS51089">
    <property type="entry name" value="HP"/>
    <property type="match status" value="1"/>
</dbReference>
<evidence type="ECO:0000256" key="5">
    <source>
        <dbReference type="ARBA" id="ARBA00023203"/>
    </source>
</evidence>
<dbReference type="CDD" id="cd11289">
    <property type="entry name" value="gelsolin_S2_like"/>
    <property type="match status" value="1"/>
</dbReference>
<dbReference type="SMART" id="SM00262">
    <property type="entry name" value="GEL"/>
    <property type="match status" value="6"/>
</dbReference>
<protein>
    <submittedName>
        <fullName evidence="8">Villin like</fullName>
    </submittedName>
</protein>
<evidence type="ECO:0000256" key="4">
    <source>
        <dbReference type="ARBA" id="ARBA00022837"/>
    </source>
</evidence>
<reference evidence="8" key="2">
    <citation type="submission" date="2025-09" db="UniProtKB">
        <authorList>
            <consortium name="Ensembl"/>
        </authorList>
    </citation>
    <scope>IDENTIFICATION</scope>
</reference>
<dbReference type="GO" id="GO:0005737">
    <property type="term" value="C:cytoplasm"/>
    <property type="evidence" value="ECO:0007669"/>
    <property type="project" value="TreeGrafter"/>
</dbReference>
<dbReference type="InterPro" id="IPR029006">
    <property type="entry name" value="ADF-H/Gelsolin-like_dom_sf"/>
</dbReference>
<dbReference type="SMART" id="SM00153">
    <property type="entry name" value="VHP"/>
    <property type="match status" value="1"/>
</dbReference>
<dbReference type="Pfam" id="PF02209">
    <property type="entry name" value="VHP"/>
    <property type="match status" value="1"/>
</dbReference>
<evidence type="ECO:0000259" key="7">
    <source>
        <dbReference type="PROSITE" id="PS51089"/>
    </source>
</evidence>
<dbReference type="InterPro" id="IPR007122">
    <property type="entry name" value="Villin/Gelsolin"/>
</dbReference>
<feature type="domain" description="HP" evidence="7">
    <location>
        <begin position="779"/>
        <end position="845"/>
    </location>
</feature>
<organism evidence="8 9">
    <name type="scientific">Crocodylus porosus</name>
    <name type="common">Saltwater crocodile</name>
    <name type="synonym">Estuarine crocodile</name>
    <dbReference type="NCBI Taxonomy" id="8502"/>
    <lineage>
        <taxon>Eukaryota</taxon>
        <taxon>Metazoa</taxon>
        <taxon>Chordata</taxon>
        <taxon>Craniata</taxon>
        <taxon>Vertebrata</taxon>
        <taxon>Euteleostomi</taxon>
        <taxon>Archelosauria</taxon>
        <taxon>Archosauria</taxon>
        <taxon>Crocodylia</taxon>
        <taxon>Longirostres</taxon>
        <taxon>Crocodylidae</taxon>
        <taxon>Crocodylus</taxon>
    </lineage>
</organism>
<dbReference type="OMA" id="TINKMRM"/>
<dbReference type="SUPFAM" id="SSF82754">
    <property type="entry name" value="C-terminal, gelsolin-like domain of Sec23/24"/>
    <property type="match status" value="2"/>
</dbReference>
<reference evidence="8" key="1">
    <citation type="submission" date="2025-08" db="UniProtKB">
        <authorList>
            <consortium name="Ensembl"/>
        </authorList>
    </citation>
    <scope>IDENTIFICATION</scope>
</reference>
<dbReference type="FunFam" id="3.40.20.10:FF:000001">
    <property type="entry name" value="Gelsolin"/>
    <property type="match status" value="1"/>
</dbReference>